<evidence type="ECO:0000313" key="1">
    <source>
        <dbReference type="EMBL" id="GFH23098.1"/>
    </source>
</evidence>
<evidence type="ECO:0000313" key="2">
    <source>
        <dbReference type="Proteomes" id="UP000485058"/>
    </source>
</evidence>
<name>A0A699ZXU8_HAELA</name>
<reference evidence="1 2" key="1">
    <citation type="submission" date="2020-02" db="EMBL/GenBank/DDBJ databases">
        <title>Draft genome sequence of Haematococcus lacustris strain NIES-144.</title>
        <authorList>
            <person name="Morimoto D."/>
            <person name="Nakagawa S."/>
            <person name="Yoshida T."/>
            <person name="Sawayama S."/>
        </authorList>
    </citation>
    <scope>NUCLEOTIDE SEQUENCE [LARGE SCALE GENOMIC DNA]</scope>
    <source>
        <strain evidence="1 2">NIES-144</strain>
    </source>
</reference>
<keyword evidence="2" id="KW-1185">Reference proteome</keyword>
<accession>A0A699ZXU8</accession>
<organism evidence="1 2">
    <name type="scientific">Haematococcus lacustris</name>
    <name type="common">Green alga</name>
    <name type="synonym">Haematococcus pluvialis</name>
    <dbReference type="NCBI Taxonomy" id="44745"/>
    <lineage>
        <taxon>Eukaryota</taxon>
        <taxon>Viridiplantae</taxon>
        <taxon>Chlorophyta</taxon>
        <taxon>core chlorophytes</taxon>
        <taxon>Chlorophyceae</taxon>
        <taxon>CS clade</taxon>
        <taxon>Chlamydomonadales</taxon>
        <taxon>Haematococcaceae</taxon>
        <taxon>Haematococcus</taxon>
    </lineage>
</organism>
<sequence>MVTARCCTWQPFWTHATRCTVKLAVGPHVAPRVHLLEFIYWSVHLLERRPEPQPVAEWQQFGQWMHHMPAEAPRWRRYGTRAIV</sequence>
<protein>
    <submittedName>
        <fullName evidence="1">Uncharacterized protein</fullName>
    </submittedName>
</protein>
<gene>
    <name evidence="1" type="ORF">HaLaN_20657</name>
</gene>
<dbReference type="AlphaFoldDB" id="A0A699ZXU8"/>
<proteinExistence type="predicted"/>
<comment type="caution">
    <text evidence="1">The sequence shown here is derived from an EMBL/GenBank/DDBJ whole genome shotgun (WGS) entry which is preliminary data.</text>
</comment>
<dbReference type="EMBL" id="BLLF01002192">
    <property type="protein sequence ID" value="GFH23098.1"/>
    <property type="molecule type" value="Genomic_DNA"/>
</dbReference>
<dbReference type="Proteomes" id="UP000485058">
    <property type="component" value="Unassembled WGS sequence"/>
</dbReference>